<gene>
    <name evidence="3" type="ORF">BRADI_5g27699v3</name>
</gene>
<dbReference type="GO" id="GO:0035251">
    <property type="term" value="F:UDP-glucosyltransferase activity"/>
    <property type="evidence" value="ECO:0000318"/>
    <property type="project" value="GO_Central"/>
</dbReference>
<reference evidence="4" key="3">
    <citation type="submission" date="2018-08" db="UniProtKB">
        <authorList>
            <consortium name="EnsemblPlants"/>
        </authorList>
    </citation>
    <scope>IDENTIFICATION</scope>
    <source>
        <strain evidence="4">cv. Bd21</strain>
    </source>
</reference>
<reference evidence="3 4" key="1">
    <citation type="journal article" date="2010" name="Nature">
        <title>Genome sequencing and analysis of the model grass Brachypodium distachyon.</title>
        <authorList>
            <consortium name="International Brachypodium Initiative"/>
        </authorList>
    </citation>
    <scope>NUCLEOTIDE SEQUENCE [LARGE SCALE GENOMIC DNA]</scope>
    <source>
        <strain evidence="3 4">Bd21</strain>
    </source>
</reference>
<evidence type="ECO:0000256" key="1">
    <source>
        <dbReference type="ARBA" id="ARBA00009995"/>
    </source>
</evidence>
<keyword evidence="2" id="KW-0808">Transferase</keyword>
<dbReference type="AlphaFoldDB" id="A0A0Q3IH16"/>
<evidence type="ECO:0000256" key="2">
    <source>
        <dbReference type="ARBA" id="ARBA00022676"/>
    </source>
</evidence>
<name>A0A0Q3IH16_BRADI</name>
<dbReference type="SUPFAM" id="SSF53756">
    <property type="entry name" value="UDP-Glycosyltransferase/glycogen phosphorylase"/>
    <property type="match status" value="1"/>
</dbReference>
<protein>
    <submittedName>
        <fullName evidence="3 4">Uncharacterized protein</fullName>
    </submittedName>
</protein>
<dbReference type="InParanoid" id="A0A0Q3IH16"/>
<dbReference type="Gene3D" id="3.40.50.2000">
    <property type="entry name" value="Glycogen Phosphorylase B"/>
    <property type="match status" value="1"/>
</dbReference>
<dbReference type="PANTHER" id="PTHR11926">
    <property type="entry name" value="GLUCOSYL/GLUCURONOSYL TRANSFERASES"/>
    <property type="match status" value="1"/>
</dbReference>
<evidence type="ECO:0000313" key="5">
    <source>
        <dbReference type="Proteomes" id="UP000008810"/>
    </source>
</evidence>
<reference evidence="3" key="2">
    <citation type="submission" date="2017-06" db="EMBL/GenBank/DDBJ databases">
        <title>WGS assembly of Brachypodium distachyon.</title>
        <authorList>
            <consortium name="The International Brachypodium Initiative"/>
            <person name="Lucas S."/>
            <person name="Harmon-Smith M."/>
            <person name="Lail K."/>
            <person name="Tice H."/>
            <person name="Grimwood J."/>
            <person name="Bruce D."/>
            <person name="Barry K."/>
            <person name="Shu S."/>
            <person name="Lindquist E."/>
            <person name="Wang M."/>
            <person name="Pitluck S."/>
            <person name="Vogel J.P."/>
            <person name="Garvin D.F."/>
            <person name="Mockler T.C."/>
            <person name="Schmutz J."/>
            <person name="Rokhsar D."/>
            <person name="Bevan M.W."/>
        </authorList>
    </citation>
    <scope>NUCLEOTIDE SEQUENCE</scope>
    <source>
        <strain evidence="3">Bd21</strain>
    </source>
</reference>
<dbReference type="Proteomes" id="UP000008810">
    <property type="component" value="Chromosome 5"/>
</dbReference>
<keyword evidence="2" id="KW-0328">Glycosyltransferase</keyword>
<accession>A0A0Q3IH16</accession>
<dbReference type="Gramene" id="KQJ85536">
    <property type="protein sequence ID" value="KQJ85536"/>
    <property type="gene ID" value="BRADI_5g27699v3"/>
</dbReference>
<sequence length="201" mass="22808">MGALLHAFSGNVEEALRRVIVDPAATCLVTDTFFVWPATLARKLGIAYVSFWTELVLIFNLYYHVHLLTNNGHFGCNEPRNDTITYIPCVAAIEPQELMSYLQETDTTSVVHRIIFKAFDEARGSDYVLCNTVEELEPSTIAQRGFATCRKGPRAYLNHSFVRDSRKVSLVNGHGMFAFSTLGKRRIHLQYRFSTVLTLER</sequence>
<keyword evidence="5" id="KW-1185">Reference proteome</keyword>
<dbReference type="STRING" id="15368.A0A0Q3IH16"/>
<dbReference type="EnsemblPlants" id="KQJ85536">
    <property type="protein sequence ID" value="KQJ85536"/>
    <property type="gene ID" value="BRADI_5g27699v3"/>
</dbReference>
<dbReference type="OrthoDB" id="5835829at2759"/>
<organism evidence="3">
    <name type="scientific">Brachypodium distachyon</name>
    <name type="common">Purple false brome</name>
    <name type="synonym">Trachynia distachya</name>
    <dbReference type="NCBI Taxonomy" id="15368"/>
    <lineage>
        <taxon>Eukaryota</taxon>
        <taxon>Viridiplantae</taxon>
        <taxon>Streptophyta</taxon>
        <taxon>Embryophyta</taxon>
        <taxon>Tracheophyta</taxon>
        <taxon>Spermatophyta</taxon>
        <taxon>Magnoliopsida</taxon>
        <taxon>Liliopsida</taxon>
        <taxon>Poales</taxon>
        <taxon>Poaceae</taxon>
        <taxon>BOP clade</taxon>
        <taxon>Pooideae</taxon>
        <taxon>Stipodae</taxon>
        <taxon>Brachypodieae</taxon>
        <taxon>Brachypodium</taxon>
    </lineage>
</organism>
<proteinExistence type="inferred from homology"/>
<dbReference type="EMBL" id="CM000884">
    <property type="protein sequence ID" value="KQJ85536.1"/>
    <property type="molecule type" value="Genomic_DNA"/>
</dbReference>
<evidence type="ECO:0000313" key="4">
    <source>
        <dbReference type="EnsemblPlants" id="KQJ85536"/>
    </source>
</evidence>
<comment type="similarity">
    <text evidence="1">Belongs to the UDP-glycosyltransferase family.</text>
</comment>
<dbReference type="PANTHER" id="PTHR11926:SF1494">
    <property type="entry name" value="FLAVONOL 3-O-GLUCOSYLTRANSFERASE UGT76E12-RELATED"/>
    <property type="match status" value="1"/>
</dbReference>
<evidence type="ECO:0000313" key="3">
    <source>
        <dbReference type="EMBL" id="KQJ85536.1"/>
    </source>
</evidence>